<dbReference type="PANTHER" id="PTHR38340">
    <property type="entry name" value="S-LAYER PROTEIN"/>
    <property type="match status" value="1"/>
</dbReference>
<evidence type="ECO:0000256" key="3">
    <source>
        <dbReference type="ARBA" id="ARBA00022525"/>
    </source>
</evidence>
<evidence type="ECO:0000313" key="8">
    <source>
        <dbReference type="EMBL" id="KIT14760.1"/>
    </source>
</evidence>
<dbReference type="EC" id="5.1.3.-" evidence="8"/>
<keyword evidence="8" id="KW-0413">Isomerase</keyword>
<dbReference type="InterPro" id="IPR001343">
    <property type="entry name" value="Hemolysn_Ca-bd"/>
</dbReference>
<dbReference type="GO" id="GO:0005509">
    <property type="term" value="F:calcium ion binding"/>
    <property type="evidence" value="ECO:0007669"/>
    <property type="project" value="InterPro"/>
</dbReference>
<dbReference type="GO" id="GO:0016853">
    <property type="term" value="F:isomerase activity"/>
    <property type="evidence" value="ECO:0007669"/>
    <property type="project" value="UniProtKB-KW"/>
</dbReference>
<sequence length="978" mass="104768">MQISIMNIRATDKIIGPEYFGGNTVYRANIDLATGLPTEAYMKAAEQLDLTHLRFPAGQTETFFENGVVIDNDIPPDLRAFLTWARSAEEGPYTVSIVLPTDKSYTGPKDIQKFAEIVLRDYSDIVTAFEIGNEYWGPIDHEITAASREAEYGRIASEIAEAISKAELEVGRDEAMDVLIQTANPSGASSNYHFAKVKGQGLTEKDRWDMANREIAAELSDAAISEIDGIVHHFYWADYHADEPSNNLGYRMDWHRDAWGDVLGPDLEFHVTEWNVMASNRALLGMKSGGAIVQMFSDMLSAGVDHAQIWPPKHNTRNDLAGGNTRAVVYDDRDIVTNSIQGAVFDLMSSSLIGLSPLELTVEGADTVRIPSTEILIHGFGNEETIVFYLSSTDEETQDIVIDPAWLSHGLMFDRGLKVGIDQSTSDGVMSFESSRSEDVEVIVSRGKTYFTNEDDVGALISEVGTVAPDGSLSLTLAPYEIVELTFSYDEAIFAENELSREAIHLNGSPSDDDFEVVDIARSIKAGLGNDTIRGGSFDDILSGASGRDTIFAGAGNDGLYGGNGEDVLYGGHGDDLIIGAAQGDIMTGGAGADTFLIREEDFGPIADRITDFELGVDLIHVAAAEFENVADLHAYWNESEGGSVVVFNHSSGGKSRILVEGITPHEILQRENFEFGADLTAVGLHLLGTSREDTLSGSSGNDTLDGGYASDLILAGAGDDRITVADGADLANGGSGDDVILLNGSETFDQGYSAYNASSMAQTGTGVYLSIAGKKKLDAVVFGKDGADVIQLSDDSDAFFLHDNYSEFHGSLALAHDTYGRMGVARFVDVETILGMGGDDVIDLTSPDYSLAGMQMLIDGGTGNDIIWGSDATEVLLGGNGDDTLFGGVGGDTLVGGAGADIFELTRTSSGTVIKDFDPSAGDMIKVYGLEAVDSIDFTDRSVIIQHDSGSLHFDVIGIDTITQQNQASTDWLLFSM</sequence>
<dbReference type="STRING" id="935700.jaqu_35210"/>
<evidence type="ECO:0000256" key="5">
    <source>
        <dbReference type="ARBA" id="ARBA00022737"/>
    </source>
</evidence>
<dbReference type="OrthoDB" id="5242885at2"/>
<dbReference type="Proteomes" id="UP000032232">
    <property type="component" value="Unassembled WGS sequence"/>
</dbReference>
<evidence type="ECO:0000313" key="9">
    <source>
        <dbReference type="Proteomes" id="UP000032232"/>
    </source>
</evidence>
<gene>
    <name evidence="8" type="primary">algE1_2</name>
    <name evidence="8" type="ORF">jaqu_35210</name>
</gene>
<dbReference type="AlphaFoldDB" id="A0A0D1EFY0"/>
<dbReference type="GO" id="GO:0005576">
    <property type="term" value="C:extracellular region"/>
    <property type="evidence" value="ECO:0007669"/>
    <property type="project" value="UniProtKB-SubCell"/>
</dbReference>
<keyword evidence="6" id="KW-0843">Virulence</keyword>
<dbReference type="InterPro" id="IPR011049">
    <property type="entry name" value="Serralysin-like_metalloprot_C"/>
</dbReference>
<dbReference type="Gene3D" id="3.20.20.80">
    <property type="entry name" value="Glycosidases"/>
    <property type="match status" value="1"/>
</dbReference>
<evidence type="ECO:0000256" key="2">
    <source>
        <dbReference type="ARBA" id="ARBA00004613"/>
    </source>
</evidence>
<dbReference type="GO" id="GO:0016020">
    <property type="term" value="C:membrane"/>
    <property type="evidence" value="ECO:0007669"/>
    <property type="project" value="UniProtKB-SubCell"/>
</dbReference>
<dbReference type="PATRIC" id="fig|935700.4.peg.3629"/>
<dbReference type="PROSITE" id="PS00330">
    <property type="entry name" value="HEMOLYSIN_CALCIUM"/>
    <property type="match status" value="2"/>
</dbReference>
<dbReference type="SUPFAM" id="SSF51120">
    <property type="entry name" value="beta-Roll"/>
    <property type="match status" value="3"/>
</dbReference>
<keyword evidence="9" id="KW-1185">Reference proteome</keyword>
<dbReference type="PRINTS" id="PR01488">
    <property type="entry name" value="RTXTOXINA"/>
</dbReference>
<dbReference type="InterPro" id="IPR018511">
    <property type="entry name" value="Hemolysin-typ_Ca-bd_CS"/>
</dbReference>
<comment type="caution">
    <text evidence="8">The sequence shown here is derived from an EMBL/GenBank/DDBJ whole genome shotgun (WGS) entry which is preliminary data.</text>
</comment>
<dbReference type="InterPro" id="IPR003995">
    <property type="entry name" value="RTX_toxin_determinant-A"/>
</dbReference>
<evidence type="ECO:0000256" key="7">
    <source>
        <dbReference type="ARBA" id="ARBA00023136"/>
    </source>
</evidence>
<keyword evidence="3" id="KW-0964">Secreted</keyword>
<dbReference type="Pfam" id="PF00353">
    <property type="entry name" value="HemolysinCabind"/>
    <property type="match status" value="4"/>
</dbReference>
<organism evidence="8 9">
    <name type="scientific">Jannaschia aquimarina</name>
    <dbReference type="NCBI Taxonomy" id="935700"/>
    <lineage>
        <taxon>Bacteria</taxon>
        <taxon>Pseudomonadati</taxon>
        <taxon>Pseudomonadota</taxon>
        <taxon>Alphaproteobacteria</taxon>
        <taxon>Rhodobacterales</taxon>
        <taxon>Roseobacteraceae</taxon>
        <taxon>Jannaschia</taxon>
    </lineage>
</organism>
<reference evidence="8 9" key="1">
    <citation type="submission" date="2015-02" db="EMBL/GenBank/DDBJ databases">
        <title>Genome Sequence of Jannaschia aquimarina DSM28248, a member of the Roseobacter clade.</title>
        <authorList>
            <person name="Voget S."/>
            <person name="Daniel R."/>
        </authorList>
    </citation>
    <scope>NUCLEOTIDE SEQUENCE [LARGE SCALE GENOMIC DNA]</scope>
    <source>
        <strain evidence="8 9">GSW-M26</strain>
    </source>
</reference>
<dbReference type="RefSeq" id="WP_043920287.1">
    <property type="nucleotide sequence ID" value="NZ_FZPF01000018.1"/>
</dbReference>
<evidence type="ECO:0000256" key="4">
    <source>
        <dbReference type="ARBA" id="ARBA00022656"/>
    </source>
</evidence>
<dbReference type="Gene3D" id="2.150.10.10">
    <property type="entry name" value="Serralysin-like metalloprotease, C-terminal"/>
    <property type="match status" value="3"/>
</dbReference>
<name>A0A0D1EFY0_9RHOB</name>
<dbReference type="GO" id="GO:0090729">
    <property type="term" value="F:toxin activity"/>
    <property type="evidence" value="ECO:0007669"/>
    <property type="project" value="UniProtKB-KW"/>
</dbReference>
<protein>
    <submittedName>
        <fullName evidence="8">AlgE1_2 protein</fullName>
        <ecNumber evidence="8">5.1.3.-</ecNumber>
    </submittedName>
</protein>
<evidence type="ECO:0000256" key="6">
    <source>
        <dbReference type="ARBA" id="ARBA00023026"/>
    </source>
</evidence>
<dbReference type="InterPro" id="IPR017853">
    <property type="entry name" value="GH"/>
</dbReference>
<keyword evidence="7" id="KW-0472">Membrane</keyword>
<proteinExistence type="predicted"/>
<dbReference type="SUPFAM" id="SSF51445">
    <property type="entry name" value="(Trans)glycosidases"/>
    <property type="match status" value="1"/>
</dbReference>
<dbReference type="PANTHER" id="PTHR38340:SF1">
    <property type="entry name" value="S-LAYER PROTEIN"/>
    <property type="match status" value="1"/>
</dbReference>
<keyword evidence="4" id="KW-0800">Toxin</keyword>
<comment type="subcellular location">
    <subcellularLocation>
        <location evidence="1">Membrane</location>
    </subcellularLocation>
    <subcellularLocation>
        <location evidence="2">Secreted</location>
    </subcellularLocation>
</comment>
<dbReference type="PRINTS" id="PR00313">
    <property type="entry name" value="CABNDNGRPT"/>
</dbReference>
<accession>A0A0D1EFY0</accession>
<keyword evidence="5" id="KW-0677">Repeat</keyword>
<evidence type="ECO:0000256" key="1">
    <source>
        <dbReference type="ARBA" id="ARBA00004370"/>
    </source>
</evidence>
<dbReference type="EMBL" id="JYFE01000064">
    <property type="protein sequence ID" value="KIT14760.1"/>
    <property type="molecule type" value="Genomic_DNA"/>
</dbReference>
<dbReference type="InterPro" id="IPR050557">
    <property type="entry name" value="RTX_toxin/Mannuronan_C5-epim"/>
</dbReference>